<organism evidence="1 4">
    <name type="scientific">Phytophthora rubi</name>
    <dbReference type="NCBI Taxonomy" id="129364"/>
    <lineage>
        <taxon>Eukaryota</taxon>
        <taxon>Sar</taxon>
        <taxon>Stramenopiles</taxon>
        <taxon>Oomycota</taxon>
        <taxon>Peronosporomycetes</taxon>
        <taxon>Peronosporales</taxon>
        <taxon>Peronosporaceae</taxon>
        <taxon>Phytophthora</taxon>
    </lineage>
</organism>
<protein>
    <submittedName>
        <fullName evidence="1">Uncharacterized protein</fullName>
    </submittedName>
</protein>
<evidence type="ECO:0000313" key="6">
    <source>
        <dbReference type="Proteomes" id="UP000435112"/>
    </source>
</evidence>
<accession>A0A6A3HJ29</accession>
<reference evidence="4 6" key="1">
    <citation type="submission" date="2018-09" db="EMBL/GenBank/DDBJ databases">
        <title>Genomic investigation of the strawberry pathogen Phytophthora fragariae indicates pathogenicity is determined by transcriptional variation in three key races.</title>
        <authorList>
            <person name="Adams T.M."/>
            <person name="Armitage A.D."/>
            <person name="Sobczyk M.K."/>
            <person name="Bates H.J."/>
            <person name="Dunwell J.M."/>
            <person name="Nellist C.F."/>
            <person name="Harrison R.J."/>
        </authorList>
    </citation>
    <scope>NUCLEOTIDE SEQUENCE [LARGE SCALE GENOMIC DNA]</scope>
    <source>
        <strain evidence="1 4">SCRP249</strain>
        <strain evidence="2 6">SCRP324</strain>
        <strain evidence="3 5">SCRP333</strain>
    </source>
</reference>
<comment type="caution">
    <text evidence="1">The sequence shown here is derived from an EMBL/GenBank/DDBJ whole genome shotgun (WGS) entry which is preliminary data.</text>
</comment>
<evidence type="ECO:0000313" key="2">
    <source>
        <dbReference type="EMBL" id="KAE8971002.1"/>
    </source>
</evidence>
<dbReference type="Proteomes" id="UP000435112">
    <property type="component" value="Unassembled WGS sequence"/>
</dbReference>
<evidence type="ECO:0000313" key="4">
    <source>
        <dbReference type="Proteomes" id="UP000429607"/>
    </source>
</evidence>
<dbReference type="AlphaFoldDB" id="A0A6A3HJ29"/>
<dbReference type="EMBL" id="QXFV01004490">
    <property type="protein sequence ID" value="KAE8969347.1"/>
    <property type="molecule type" value="Genomic_DNA"/>
</dbReference>
<dbReference type="EMBL" id="QXFU01004051">
    <property type="protein sequence ID" value="KAE8971002.1"/>
    <property type="molecule type" value="Genomic_DNA"/>
</dbReference>
<dbReference type="EMBL" id="QXFT01000602">
    <property type="protein sequence ID" value="KAE9339834.1"/>
    <property type="molecule type" value="Genomic_DNA"/>
</dbReference>
<dbReference type="OrthoDB" id="10537935at2759"/>
<name>A0A6A3HJ29_9STRA</name>
<dbReference type="Proteomes" id="UP000434957">
    <property type="component" value="Unassembled WGS sequence"/>
</dbReference>
<evidence type="ECO:0000313" key="5">
    <source>
        <dbReference type="Proteomes" id="UP000434957"/>
    </source>
</evidence>
<evidence type="ECO:0000313" key="3">
    <source>
        <dbReference type="EMBL" id="KAE9339834.1"/>
    </source>
</evidence>
<keyword evidence="5" id="KW-1185">Reference proteome</keyword>
<sequence length="179" mass="19715">MRRTTKAVPLSALGLRLARPNCWNVCTRLFCIFPATVSGSTDYSTGTLIHRKSIEAAYRYSYLWSTMVGRTVAQRGAEPGAIPAGGQTGLRFLWLSTVDADVAPVRGSGERPSRCWHHEAKCNVAGSELHWKPPRLHCADASTDAGRSRRRLLCCYDCNPPSTNEAVPSPSTARKARRR</sequence>
<dbReference type="Proteomes" id="UP000429607">
    <property type="component" value="Unassembled WGS sequence"/>
</dbReference>
<gene>
    <name evidence="1" type="ORF">PR001_g27528</name>
    <name evidence="2" type="ORF">PR002_g26953</name>
    <name evidence="3" type="ORF">PR003_g10816</name>
</gene>
<evidence type="ECO:0000313" key="1">
    <source>
        <dbReference type="EMBL" id="KAE8969347.1"/>
    </source>
</evidence>
<proteinExistence type="predicted"/>